<evidence type="ECO:0000313" key="6">
    <source>
        <dbReference type="Proteomes" id="UP000694853"/>
    </source>
</evidence>
<dbReference type="KEGG" id="aprc:113860705"/>
<evidence type="ECO:0000256" key="4">
    <source>
        <dbReference type="RuleBase" id="RU003718"/>
    </source>
</evidence>
<dbReference type="InterPro" id="IPR002213">
    <property type="entry name" value="UDP_glucos_trans"/>
</dbReference>
<sequence>MASQTPQLHFVLFPFMAQGHMIPMMDTAKILMHHNAIVTVVTTPLHATRFTSFFDRYIGLGFQIRLVQLQFPCEKAEVPHGCESIDMLPSLATAWTFYEATSFLRQPVEKLFEELTPPPSCIISDMFLPYTIHISRKFNIPRISFAGVSCFFLLCLHNLIAYNIEGSITSESEYFVLPGIPDEIEMTIAQTGISMGGNWKPFNDELFAAEIASYGLITNSFQELEPSYVADYKKIKNNKVWCLGPLSLSNKDHLDKAERGNKASIDECHLKCWLDSQKPKTVIYACLGSLCNIAPPQLMELGFALEASKRPFIWVIREGSKSEGLEKLIKEDGFEERSNGRSLLIRGWAPQLLILSHPAIGGFITHCGWNSTLEAISAGVPMLTWPQFADQFYNESLVVHILKVGVKVGVESPAVKWGEEVEIGVQVKKEDIGRAVERLMDDTSGSEERRKRVKELAEMANKTVEKGGSSHSNVTLLIQDIIQKINSQM</sequence>
<dbReference type="GO" id="GO:0035251">
    <property type="term" value="F:UDP-glucosyltransferase activity"/>
    <property type="evidence" value="ECO:0007669"/>
    <property type="project" value="TreeGrafter"/>
</dbReference>
<evidence type="ECO:0000256" key="5">
    <source>
        <dbReference type="RuleBase" id="RU362057"/>
    </source>
</evidence>
<keyword evidence="3 4" id="KW-0808">Transferase</keyword>
<evidence type="ECO:0000256" key="2">
    <source>
        <dbReference type="ARBA" id="ARBA00022676"/>
    </source>
</evidence>
<name>A0A8B8L2W7_ABRPR</name>
<dbReference type="Pfam" id="PF00201">
    <property type="entry name" value="UDPGT"/>
    <property type="match status" value="1"/>
</dbReference>
<evidence type="ECO:0000313" key="7">
    <source>
        <dbReference type="RefSeq" id="XP_027348999.1"/>
    </source>
</evidence>
<keyword evidence="2 4" id="KW-0328">Glycosyltransferase</keyword>
<protein>
    <recommendedName>
        <fullName evidence="5">Glycosyltransferase</fullName>
        <ecNumber evidence="5">2.4.1.-</ecNumber>
    </recommendedName>
</protein>
<dbReference type="FunFam" id="3.40.50.2000:FF:000071">
    <property type="entry name" value="Glycosyltransferase"/>
    <property type="match status" value="1"/>
</dbReference>
<reference evidence="7" key="2">
    <citation type="submission" date="2025-08" db="UniProtKB">
        <authorList>
            <consortium name="RefSeq"/>
        </authorList>
    </citation>
    <scope>IDENTIFICATION</scope>
    <source>
        <tissue evidence="7">Young leaves</tissue>
    </source>
</reference>
<dbReference type="PROSITE" id="PS00375">
    <property type="entry name" value="UDPGT"/>
    <property type="match status" value="1"/>
</dbReference>
<reference evidence="6" key="1">
    <citation type="journal article" date="2019" name="Toxins">
        <title>Detection of Abrin-Like and Prepropulchellin-Like Toxin Genes and Transcripts Using Whole Genome Sequencing and Full-Length Transcript Sequencing of Abrus precatorius.</title>
        <authorList>
            <person name="Hovde B.T."/>
            <person name="Daligault H.E."/>
            <person name="Hanschen E.R."/>
            <person name="Kunde Y.A."/>
            <person name="Johnson M.B."/>
            <person name="Starkenburg S.R."/>
            <person name="Johnson S.L."/>
        </authorList>
    </citation>
    <scope>NUCLEOTIDE SEQUENCE [LARGE SCALE GENOMIC DNA]</scope>
</reference>
<dbReference type="Proteomes" id="UP000694853">
    <property type="component" value="Unplaced"/>
</dbReference>
<keyword evidence="6" id="KW-1185">Reference proteome</keyword>
<dbReference type="CDD" id="cd03784">
    <property type="entry name" value="GT1_Gtf-like"/>
    <property type="match status" value="1"/>
</dbReference>
<comment type="similarity">
    <text evidence="1 4">Belongs to the UDP-glycosyltransferase family.</text>
</comment>
<dbReference type="PANTHER" id="PTHR48047:SF229">
    <property type="entry name" value="UDP-GLYCOSYLTRANSFERASE 73C3-RELATED"/>
    <property type="match status" value="1"/>
</dbReference>
<dbReference type="PANTHER" id="PTHR48047">
    <property type="entry name" value="GLYCOSYLTRANSFERASE"/>
    <property type="match status" value="1"/>
</dbReference>
<gene>
    <name evidence="7" type="primary">LOC113860705</name>
</gene>
<dbReference type="GeneID" id="113860705"/>
<dbReference type="FunFam" id="3.40.50.2000:FF:000047">
    <property type="entry name" value="Glycosyltransferase"/>
    <property type="match status" value="1"/>
</dbReference>
<accession>A0A8B8L2W7</accession>
<dbReference type="AlphaFoldDB" id="A0A8B8L2W7"/>
<evidence type="ECO:0000256" key="3">
    <source>
        <dbReference type="ARBA" id="ARBA00022679"/>
    </source>
</evidence>
<dbReference type="InterPro" id="IPR035595">
    <property type="entry name" value="UDP_glycos_trans_CS"/>
</dbReference>
<dbReference type="EC" id="2.4.1.-" evidence="5"/>
<organism evidence="6 7">
    <name type="scientific">Abrus precatorius</name>
    <name type="common">Indian licorice</name>
    <name type="synonym">Glycine abrus</name>
    <dbReference type="NCBI Taxonomy" id="3816"/>
    <lineage>
        <taxon>Eukaryota</taxon>
        <taxon>Viridiplantae</taxon>
        <taxon>Streptophyta</taxon>
        <taxon>Embryophyta</taxon>
        <taxon>Tracheophyta</taxon>
        <taxon>Spermatophyta</taxon>
        <taxon>Magnoliopsida</taxon>
        <taxon>eudicotyledons</taxon>
        <taxon>Gunneridae</taxon>
        <taxon>Pentapetalae</taxon>
        <taxon>rosids</taxon>
        <taxon>fabids</taxon>
        <taxon>Fabales</taxon>
        <taxon>Fabaceae</taxon>
        <taxon>Papilionoideae</taxon>
        <taxon>50 kb inversion clade</taxon>
        <taxon>NPAAA clade</taxon>
        <taxon>indigoferoid/millettioid clade</taxon>
        <taxon>Abreae</taxon>
        <taxon>Abrus</taxon>
    </lineage>
</organism>
<dbReference type="SUPFAM" id="SSF53756">
    <property type="entry name" value="UDP-Glycosyltransferase/glycogen phosphorylase"/>
    <property type="match status" value="1"/>
</dbReference>
<evidence type="ECO:0000256" key="1">
    <source>
        <dbReference type="ARBA" id="ARBA00009995"/>
    </source>
</evidence>
<proteinExistence type="inferred from homology"/>
<dbReference type="OrthoDB" id="5835829at2759"/>
<dbReference type="Gene3D" id="3.40.50.2000">
    <property type="entry name" value="Glycogen Phosphorylase B"/>
    <property type="match status" value="2"/>
</dbReference>
<dbReference type="RefSeq" id="XP_027348999.1">
    <property type="nucleotide sequence ID" value="XM_027493198.1"/>
</dbReference>